<dbReference type="PANTHER" id="PTHR35803">
    <property type="entry name" value="GLUCAN 1,4-ALPHA-GLUCOSIDASE SUSB-RELATED"/>
    <property type="match status" value="1"/>
</dbReference>
<keyword evidence="5" id="KW-1185">Reference proteome</keyword>
<dbReference type="GO" id="GO:0004557">
    <property type="term" value="F:alpha-galactosidase activity"/>
    <property type="evidence" value="ECO:0007669"/>
    <property type="project" value="UniProtKB-EC"/>
</dbReference>
<protein>
    <submittedName>
        <fullName evidence="4">Retaining alpha-galactosidase</fullName>
        <ecNumber evidence="4">3.2.1.22</ecNumber>
    </submittedName>
</protein>
<dbReference type="Pfam" id="PF10566">
    <property type="entry name" value="Glyco_hydro_97"/>
    <property type="match status" value="1"/>
</dbReference>
<dbReference type="PANTHER" id="PTHR35803:SF2">
    <property type="entry name" value="RETAINING ALPHA-GALACTOSIDASE"/>
    <property type="match status" value="1"/>
</dbReference>
<dbReference type="Pfam" id="PF14508">
    <property type="entry name" value="GH97_N"/>
    <property type="match status" value="1"/>
</dbReference>
<dbReference type="GO" id="GO:0030246">
    <property type="term" value="F:carbohydrate binding"/>
    <property type="evidence" value="ECO:0007669"/>
    <property type="project" value="InterPro"/>
</dbReference>
<keyword evidence="4" id="KW-0378">Hydrolase</keyword>
<keyword evidence="4" id="KW-0326">Glycosidase</keyword>
<dbReference type="InterPro" id="IPR017853">
    <property type="entry name" value="GH"/>
</dbReference>
<dbReference type="EC" id="3.2.1.22" evidence="4"/>
<feature type="domain" description="Glycosyl-hydrolase 97 C-terminal oligomerisation" evidence="3">
    <location>
        <begin position="575"/>
        <end position="670"/>
    </location>
</feature>
<dbReference type="Proteomes" id="UP000318437">
    <property type="component" value="Unassembled WGS sequence"/>
</dbReference>
<dbReference type="InterPro" id="IPR014718">
    <property type="entry name" value="GH-type_carb-bd"/>
</dbReference>
<dbReference type="InterPro" id="IPR029486">
    <property type="entry name" value="GH97_N"/>
</dbReference>
<dbReference type="AlphaFoldDB" id="A0A5C6CU69"/>
<dbReference type="OrthoDB" id="57532at2"/>
<dbReference type="RefSeq" id="WP_146449258.1">
    <property type="nucleotide sequence ID" value="NZ_SJPS01000002.1"/>
</dbReference>
<feature type="domain" description="Glycosyl-hydrolase 97 N-terminal" evidence="2">
    <location>
        <begin position="33"/>
        <end position="290"/>
    </location>
</feature>
<dbReference type="Pfam" id="PF14509">
    <property type="entry name" value="GH97_C"/>
    <property type="match status" value="1"/>
</dbReference>
<evidence type="ECO:0000313" key="4">
    <source>
        <dbReference type="EMBL" id="TWU28120.1"/>
    </source>
</evidence>
<evidence type="ECO:0000259" key="1">
    <source>
        <dbReference type="Pfam" id="PF10566"/>
    </source>
</evidence>
<dbReference type="SUPFAM" id="SSF51445">
    <property type="entry name" value="(Trans)glycosidases"/>
    <property type="match status" value="1"/>
</dbReference>
<evidence type="ECO:0000313" key="5">
    <source>
        <dbReference type="Proteomes" id="UP000318437"/>
    </source>
</evidence>
<dbReference type="EMBL" id="SJPS01000002">
    <property type="protein sequence ID" value="TWU28120.1"/>
    <property type="molecule type" value="Genomic_DNA"/>
</dbReference>
<gene>
    <name evidence="4" type="ORF">Pla144_14070</name>
</gene>
<dbReference type="InterPro" id="IPR052720">
    <property type="entry name" value="Glycosyl_hydrolase_97"/>
</dbReference>
<dbReference type="InterPro" id="IPR029483">
    <property type="entry name" value="GH97_C"/>
</dbReference>
<dbReference type="InterPro" id="IPR019563">
    <property type="entry name" value="GH97_catalytic"/>
</dbReference>
<dbReference type="InterPro" id="IPR013785">
    <property type="entry name" value="Aldolase_TIM"/>
</dbReference>
<reference evidence="4 5" key="1">
    <citation type="submission" date="2019-02" db="EMBL/GenBank/DDBJ databases">
        <title>Deep-cultivation of Planctomycetes and their phenomic and genomic characterization uncovers novel biology.</title>
        <authorList>
            <person name="Wiegand S."/>
            <person name="Jogler M."/>
            <person name="Boedeker C."/>
            <person name="Pinto D."/>
            <person name="Vollmers J."/>
            <person name="Rivas-Marin E."/>
            <person name="Kohn T."/>
            <person name="Peeters S.H."/>
            <person name="Heuer A."/>
            <person name="Rast P."/>
            <person name="Oberbeckmann S."/>
            <person name="Bunk B."/>
            <person name="Jeske O."/>
            <person name="Meyerdierks A."/>
            <person name="Storesund J.E."/>
            <person name="Kallscheuer N."/>
            <person name="Luecker S."/>
            <person name="Lage O.M."/>
            <person name="Pohl T."/>
            <person name="Merkel B.J."/>
            <person name="Hornburger P."/>
            <person name="Mueller R.-W."/>
            <person name="Bruemmer F."/>
            <person name="Labrenz M."/>
            <person name="Spormann A.M."/>
            <person name="Op Den Camp H."/>
            <person name="Overmann J."/>
            <person name="Amann R."/>
            <person name="Jetten M.S.M."/>
            <person name="Mascher T."/>
            <person name="Medema M.H."/>
            <person name="Devos D.P."/>
            <person name="Kaster A.-K."/>
            <person name="Ovreas L."/>
            <person name="Rohde M."/>
            <person name="Galperin M.Y."/>
            <person name="Jogler C."/>
        </authorList>
    </citation>
    <scope>NUCLEOTIDE SEQUENCE [LARGE SCALE GENOMIC DNA]</scope>
    <source>
        <strain evidence="4 5">Pla144</strain>
    </source>
</reference>
<dbReference type="Gene3D" id="3.20.20.70">
    <property type="entry name" value="Aldolase class I"/>
    <property type="match status" value="1"/>
</dbReference>
<evidence type="ECO:0000259" key="2">
    <source>
        <dbReference type="Pfam" id="PF14508"/>
    </source>
</evidence>
<dbReference type="Gene3D" id="2.70.98.10">
    <property type="match status" value="1"/>
</dbReference>
<organism evidence="4 5">
    <name type="scientific">Bythopirellula polymerisocia</name>
    <dbReference type="NCBI Taxonomy" id="2528003"/>
    <lineage>
        <taxon>Bacteria</taxon>
        <taxon>Pseudomonadati</taxon>
        <taxon>Planctomycetota</taxon>
        <taxon>Planctomycetia</taxon>
        <taxon>Pirellulales</taxon>
        <taxon>Lacipirellulaceae</taxon>
        <taxon>Bythopirellula</taxon>
    </lineage>
</organism>
<name>A0A5C6CU69_9BACT</name>
<proteinExistence type="predicted"/>
<accession>A0A5C6CU69</accession>
<comment type="caution">
    <text evidence="4">The sequence shown here is derived from an EMBL/GenBank/DDBJ whole genome shotgun (WGS) entry which is preliminary data.</text>
</comment>
<feature type="domain" description="Glycosyl-hydrolase 97 catalytic" evidence="1">
    <location>
        <begin position="310"/>
        <end position="478"/>
    </location>
</feature>
<evidence type="ECO:0000259" key="3">
    <source>
        <dbReference type="Pfam" id="PF14509"/>
    </source>
</evidence>
<sequence length="673" mass="74793">MILRHIFFFLGIGIYITSLTALAVGDESSQTIVESPDGRSAIQLHASGDAKKPLQYSIIRDGRPLFGPSPLGLVLKSSGPLSVGAKLDAVSQTHCDGSFSLPWGKTKSVIDLYNQAEVTITSGNGIRWSLELRAYNDGVAFRTIIPSQDALSTIEIRGEATEFAPAGNPTAHFMPLESFTSSHEALYQQKPLAELPAETLFDVPLLLVWPNGQAAAIAEAALWNYAGLYLEKSVDEIPGALSVRLSPLPDRENLCVVGKAPLTSPWRVVQLGDHAGELIESNLLLCLNDPASEELGDFAWALPGKTSFHWWADEFEKDYQLPSDSTEYLERHKHYIDFCAENNIAYHAVSGNGLSWYVQSSTDYGKPSEDADVRQPRPGMHLPEILAYAKERGVGIRLWVHWQPLSKNLEEAFTLYQNWGVQGLMVDFLDRDDQEMVDFTEQMMESAARHKLHIQIHGSTHYSGEQRTFPNLFNREGVLNLEYVKWSDLWSPDHTVNVAYTRALAGPVDYHSGGFHSVARSEFEPQYSNPVVLGTRCHHLATYVIFENPMPMVADKPSRYEGQAGFDFIVEVPTTWDETRFVAGEPGEYLVLARRSGDTWYLGGITDWTSRKLEVALDFLGDRTYEAHLYVDGSLKENEPNAITEKHLPVTSATPLKVSLAPGGGFVAVLRPR</sequence>